<dbReference type="InterPro" id="IPR050834">
    <property type="entry name" value="Glycosyltransf_2"/>
</dbReference>
<dbReference type="RefSeq" id="WP_086031281.1">
    <property type="nucleotide sequence ID" value="NZ_LAPZ01000013.1"/>
</dbReference>
<dbReference type="EMBL" id="LAPZ01000013">
    <property type="protein sequence ID" value="OSY87252.1"/>
    <property type="molecule type" value="Genomic_DNA"/>
</dbReference>
<dbReference type="STRING" id="1635173.WH52_12385"/>
<proteinExistence type="predicted"/>
<evidence type="ECO:0000313" key="2">
    <source>
        <dbReference type="EMBL" id="OSY87252.1"/>
    </source>
</evidence>
<dbReference type="AlphaFoldDB" id="A0A1Y2PA01"/>
<feature type="domain" description="Glycosyltransferase 2-like" evidence="1">
    <location>
        <begin position="3"/>
        <end position="164"/>
    </location>
</feature>
<evidence type="ECO:0000313" key="3">
    <source>
        <dbReference type="Proteomes" id="UP000194221"/>
    </source>
</evidence>
<name>A0A1Y2PA01_9FLAO</name>
<dbReference type="PANTHER" id="PTHR43685:SF2">
    <property type="entry name" value="GLYCOSYLTRANSFERASE 2-LIKE DOMAIN-CONTAINING PROTEIN"/>
    <property type="match status" value="1"/>
</dbReference>
<accession>A0A1Y2PA01</accession>
<protein>
    <recommendedName>
        <fullName evidence="1">Glycosyltransferase 2-like domain-containing protein</fullName>
    </recommendedName>
</protein>
<dbReference type="InterPro" id="IPR001173">
    <property type="entry name" value="Glyco_trans_2-like"/>
</dbReference>
<dbReference type="InParanoid" id="A0A1Y2PA01"/>
<evidence type="ECO:0000259" key="1">
    <source>
        <dbReference type="Pfam" id="PF00535"/>
    </source>
</evidence>
<dbReference type="PANTHER" id="PTHR43685">
    <property type="entry name" value="GLYCOSYLTRANSFERASE"/>
    <property type="match status" value="1"/>
</dbReference>
<dbReference type="Pfam" id="PF00535">
    <property type="entry name" value="Glycos_transf_2"/>
    <property type="match status" value="1"/>
</dbReference>
<keyword evidence="3" id="KW-1185">Reference proteome</keyword>
<sequence>MISVLIPTYNWNAYSLVAELQSQFNSTNIPFEILVVDDASQSELNSENEKINTLGNCSFVELEENIGRSAIRNLLASKAKYKYLLFLDADVIPTHKNFVDDYAKRISDSNKVIVGGIAYKNETSTKLLRWKYGKKYEQVSLEIREKNPSKYFFTANFLIEKKLFSSIQFDENFTKYGYEDVVFGRELEHKGIEIHQIQNEVFHLGIDTNQSFVNKTKQAIVNLVSLENKDKNLTGNIGLLKMYKRLKKFGLRSFLSLFTKQFEKFATQHSSLFFFNLFRLGYLHKVFKNIN</sequence>
<comment type="caution">
    <text evidence="2">The sequence shown here is derived from an EMBL/GenBank/DDBJ whole genome shotgun (WGS) entry which is preliminary data.</text>
</comment>
<dbReference type="OrthoDB" id="761861at2"/>
<dbReference type="Gene3D" id="3.90.550.10">
    <property type="entry name" value="Spore Coat Polysaccharide Biosynthesis Protein SpsA, Chain A"/>
    <property type="match status" value="1"/>
</dbReference>
<dbReference type="Proteomes" id="UP000194221">
    <property type="component" value="Unassembled WGS sequence"/>
</dbReference>
<dbReference type="InterPro" id="IPR029044">
    <property type="entry name" value="Nucleotide-diphossugar_trans"/>
</dbReference>
<reference evidence="2 3" key="1">
    <citation type="submission" date="2015-03" db="EMBL/GenBank/DDBJ databases">
        <title>Genome sequence of Tenacibaculum sp. S2-2, isolated from intestinal microbiota of sea cucumber, Apostichopus japonicas.</title>
        <authorList>
            <person name="Shao Z."/>
            <person name="Wang L."/>
            <person name="Li X."/>
        </authorList>
    </citation>
    <scope>NUCLEOTIDE SEQUENCE [LARGE SCALE GENOMIC DNA]</scope>
    <source>
        <strain evidence="2 3">S2-2</strain>
    </source>
</reference>
<gene>
    <name evidence="2" type="ORF">WH52_12385</name>
</gene>
<organism evidence="2 3">
    <name type="scientific">Tenacibaculum holothuriorum</name>
    <dbReference type="NCBI Taxonomy" id="1635173"/>
    <lineage>
        <taxon>Bacteria</taxon>
        <taxon>Pseudomonadati</taxon>
        <taxon>Bacteroidota</taxon>
        <taxon>Flavobacteriia</taxon>
        <taxon>Flavobacteriales</taxon>
        <taxon>Flavobacteriaceae</taxon>
        <taxon>Tenacibaculum</taxon>
    </lineage>
</organism>
<dbReference type="FunCoup" id="A0A1Y2PA01">
    <property type="interactions" value="16"/>
</dbReference>
<dbReference type="SUPFAM" id="SSF53448">
    <property type="entry name" value="Nucleotide-diphospho-sugar transferases"/>
    <property type="match status" value="1"/>
</dbReference>